<comment type="caution">
    <text evidence="2">The sequence shown here is derived from an EMBL/GenBank/DDBJ whole genome shotgun (WGS) entry which is preliminary data.</text>
</comment>
<reference evidence="2" key="1">
    <citation type="submission" date="2023-03" db="EMBL/GenBank/DDBJ databases">
        <title>Massive genome expansion in bonnet fungi (Mycena s.s.) driven by repeated elements and novel gene families across ecological guilds.</title>
        <authorList>
            <consortium name="Lawrence Berkeley National Laboratory"/>
            <person name="Harder C.B."/>
            <person name="Miyauchi S."/>
            <person name="Viragh M."/>
            <person name="Kuo A."/>
            <person name="Thoen E."/>
            <person name="Andreopoulos B."/>
            <person name="Lu D."/>
            <person name="Skrede I."/>
            <person name="Drula E."/>
            <person name="Henrissat B."/>
            <person name="Morin E."/>
            <person name="Kohler A."/>
            <person name="Barry K."/>
            <person name="LaButti K."/>
            <person name="Morin E."/>
            <person name="Salamov A."/>
            <person name="Lipzen A."/>
            <person name="Mereny Z."/>
            <person name="Hegedus B."/>
            <person name="Baldrian P."/>
            <person name="Stursova M."/>
            <person name="Weitz H."/>
            <person name="Taylor A."/>
            <person name="Grigoriev I.V."/>
            <person name="Nagy L.G."/>
            <person name="Martin F."/>
            <person name="Kauserud H."/>
        </authorList>
    </citation>
    <scope>NUCLEOTIDE SEQUENCE</scope>
    <source>
        <strain evidence="2">9144</strain>
    </source>
</reference>
<feature type="region of interest" description="Disordered" evidence="1">
    <location>
        <begin position="631"/>
        <end position="682"/>
    </location>
</feature>
<feature type="region of interest" description="Disordered" evidence="1">
    <location>
        <begin position="366"/>
        <end position="389"/>
    </location>
</feature>
<feature type="compositionally biased region" description="Low complexity" evidence="1">
    <location>
        <begin position="371"/>
        <end position="380"/>
    </location>
</feature>
<evidence type="ECO:0000313" key="2">
    <source>
        <dbReference type="EMBL" id="KAJ7230505.1"/>
    </source>
</evidence>
<sequence length="836" mass="92112">MSRRQRGLSLRRVSRNSDIDNQHYPALHFNSRGELISYAIVPQPQGIALLANADSSTTNISSSVEISLDDEDLDLDLELAYPDDELARISRLHVYLLAGSDRGVTLDVTGQYVRGTPPPPSPLPARPTESPSTPSKLLTPAPSQSPKATLPHMPLPRRPPRPNDQIKAPKSAAKRAPRTAMSTIALPRLPSMPGPMVHAAPHVKLMPGMPERAAPPPRPPIPRPPSPATLAAAAKLLCVTPDCTGIASAAGRRCLACVRGSWTWFKEGRRQEPEKPKVKRVRIKLPSKRAVEAVGLDKKGKGKVVKDLVELNTDDLVNWDDELSDLTDTDVETKVQFVYTYRLTSLSLKEVKEPPRTPFKIRIPARAPNVSPTKPSSTTLPTPPASVDGTTQVSRFCTIARCRAPLPPLTEYRWKCCNACRVHYREYQRSRLGRGRLTAKLAAEAAGMPPPPPPPPSPPAPRTAGRPSPEHAEAPMTQKQWRENRRALEAAGAAGTAEATREREREEDRPRAPMHPHIPPSPSGKAQRPENRVPGARICAGRACEHVIPGEEEYAWTMCGVCRRRERQKAARALAMEGNAPSEVLVADVETADYPVAPVQRPQRCMYADCGTLMPEVAEVAEAACGQCMRRMRPRKSPGRPPRSQKKPTDRKSNPMQTPQQSSTSPNKEAPKKRKRLSPYPPYQTRDVLLKDFGIRFNGFIEAQSYYLLLRGAHPAQAMFDFSGEYSVIAPDLDVVGRRRAVEAHIHRVKDAVAREGGLEFSATSWMSILGSQPGIVTRFACVHVVETHQTNHSLLPNYSSLPKSMQGELEVAVLPDDSHKYFAGEKTIVRFRLVG</sequence>
<dbReference type="Proteomes" id="UP001219525">
    <property type="component" value="Unassembled WGS sequence"/>
</dbReference>
<proteinExistence type="predicted"/>
<feature type="compositionally biased region" description="Pro residues" evidence="1">
    <location>
        <begin position="116"/>
        <end position="125"/>
    </location>
</feature>
<protein>
    <submittedName>
        <fullName evidence="2">Uncharacterized protein</fullName>
    </submittedName>
</protein>
<evidence type="ECO:0000256" key="1">
    <source>
        <dbReference type="SAM" id="MobiDB-lite"/>
    </source>
</evidence>
<feature type="region of interest" description="Disordered" evidence="1">
    <location>
        <begin position="110"/>
        <end position="180"/>
    </location>
</feature>
<feature type="compositionally biased region" description="Low complexity" evidence="1">
    <location>
        <begin position="489"/>
        <end position="498"/>
    </location>
</feature>
<accession>A0AAD6YVQ9</accession>
<dbReference type="GO" id="GO:0030041">
    <property type="term" value="P:actin filament polymerization"/>
    <property type="evidence" value="ECO:0007669"/>
    <property type="project" value="TreeGrafter"/>
</dbReference>
<dbReference type="PANTHER" id="PTHR45691">
    <property type="entry name" value="PROTEIN DIAPHANOUS"/>
    <property type="match status" value="1"/>
</dbReference>
<feature type="compositionally biased region" description="Polar residues" evidence="1">
    <location>
        <begin position="654"/>
        <end position="667"/>
    </location>
</feature>
<name>A0AAD6YVQ9_9AGAR</name>
<dbReference type="GO" id="GO:0005884">
    <property type="term" value="C:actin filament"/>
    <property type="evidence" value="ECO:0007669"/>
    <property type="project" value="TreeGrafter"/>
</dbReference>
<evidence type="ECO:0000313" key="3">
    <source>
        <dbReference type="Proteomes" id="UP001219525"/>
    </source>
</evidence>
<dbReference type="AlphaFoldDB" id="A0AAD6YVQ9"/>
<feature type="region of interest" description="Disordered" evidence="1">
    <location>
        <begin position="444"/>
        <end position="532"/>
    </location>
</feature>
<feature type="compositionally biased region" description="Basic residues" evidence="1">
    <location>
        <begin position="631"/>
        <end position="646"/>
    </location>
</feature>
<feature type="compositionally biased region" description="Basic and acidic residues" evidence="1">
    <location>
        <begin position="499"/>
        <end position="511"/>
    </location>
</feature>
<dbReference type="InterPro" id="IPR051412">
    <property type="entry name" value="Formin_Homology_Diaphanous_sf"/>
</dbReference>
<dbReference type="EMBL" id="JARJCW010000001">
    <property type="protein sequence ID" value="KAJ7230505.1"/>
    <property type="molecule type" value="Genomic_DNA"/>
</dbReference>
<feature type="compositionally biased region" description="Pro residues" evidence="1">
    <location>
        <begin position="448"/>
        <end position="461"/>
    </location>
</feature>
<organism evidence="2 3">
    <name type="scientific">Mycena pura</name>
    <dbReference type="NCBI Taxonomy" id="153505"/>
    <lineage>
        <taxon>Eukaryota</taxon>
        <taxon>Fungi</taxon>
        <taxon>Dikarya</taxon>
        <taxon>Basidiomycota</taxon>
        <taxon>Agaricomycotina</taxon>
        <taxon>Agaricomycetes</taxon>
        <taxon>Agaricomycetidae</taxon>
        <taxon>Agaricales</taxon>
        <taxon>Marasmiineae</taxon>
        <taxon>Mycenaceae</taxon>
        <taxon>Mycena</taxon>
    </lineage>
</organism>
<dbReference type="PANTHER" id="PTHR45691:SF6">
    <property type="entry name" value="PROTEIN DIAPHANOUS"/>
    <property type="match status" value="1"/>
</dbReference>
<feature type="compositionally biased region" description="Polar residues" evidence="1">
    <location>
        <begin position="132"/>
        <end position="147"/>
    </location>
</feature>
<keyword evidence="3" id="KW-1185">Reference proteome</keyword>
<gene>
    <name evidence="2" type="ORF">GGX14DRAFT_583585</name>
</gene>